<reference evidence="8" key="1">
    <citation type="submission" date="2025-08" db="UniProtKB">
        <authorList>
            <consortium name="RefSeq"/>
        </authorList>
    </citation>
    <scope>IDENTIFICATION</scope>
</reference>
<keyword evidence="3 5" id="KW-1133">Transmembrane helix</keyword>
<gene>
    <name evidence="8" type="primary">LOC108678868</name>
</gene>
<dbReference type="SUPFAM" id="SSF81995">
    <property type="entry name" value="beta-sandwich domain of Sec23/24"/>
    <property type="match status" value="1"/>
</dbReference>
<feature type="transmembrane region" description="Helical" evidence="5">
    <location>
        <begin position="159"/>
        <end position="178"/>
    </location>
</feature>
<dbReference type="GeneID" id="108678868"/>
<feature type="transmembrane region" description="Helical" evidence="5">
    <location>
        <begin position="97"/>
        <end position="117"/>
    </location>
</feature>
<dbReference type="Proteomes" id="UP000694843">
    <property type="component" value="Unplaced"/>
</dbReference>
<evidence type="ECO:0000256" key="3">
    <source>
        <dbReference type="ARBA" id="ARBA00022989"/>
    </source>
</evidence>
<feature type="compositionally biased region" description="Pro residues" evidence="6">
    <location>
        <begin position="49"/>
        <end position="67"/>
    </location>
</feature>
<dbReference type="PANTHER" id="PTHR23291:SF47">
    <property type="entry name" value="TRANSMEMBRANE BAX INHIBITOR MOTIF CONTAINING 7"/>
    <property type="match status" value="1"/>
</dbReference>
<keyword evidence="7" id="KW-1185">Reference proteome</keyword>
<dbReference type="GO" id="GO:0016020">
    <property type="term" value="C:membrane"/>
    <property type="evidence" value="ECO:0007669"/>
    <property type="project" value="UniProtKB-SubCell"/>
</dbReference>
<feature type="region of interest" description="Disordered" evidence="6">
    <location>
        <begin position="1"/>
        <end position="73"/>
    </location>
</feature>
<dbReference type="RefSeq" id="XP_018022853.1">
    <property type="nucleotide sequence ID" value="XM_018167364.1"/>
</dbReference>
<feature type="transmembrane region" description="Helical" evidence="5">
    <location>
        <begin position="276"/>
        <end position="298"/>
    </location>
</feature>
<organism evidence="7 8">
    <name type="scientific">Hyalella azteca</name>
    <name type="common">Amphipod</name>
    <dbReference type="NCBI Taxonomy" id="294128"/>
    <lineage>
        <taxon>Eukaryota</taxon>
        <taxon>Metazoa</taxon>
        <taxon>Ecdysozoa</taxon>
        <taxon>Arthropoda</taxon>
        <taxon>Crustacea</taxon>
        <taxon>Multicrustacea</taxon>
        <taxon>Malacostraca</taxon>
        <taxon>Eumalacostraca</taxon>
        <taxon>Peracarida</taxon>
        <taxon>Amphipoda</taxon>
        <taxon>Senticaudata</taxon>
        <taxon>Talitrida</taxon>
        <taxon>Talitroidea</taxon>
        <taxon>Hyalellidae</taxon>
        <taxon>Hyalella</taxon>
    </lineage>
</organism>
<feature type="transmembrane region" description="Helical" evidence="5">
    <location>
        <begin position="184"/>
        <end position="204"/>
    </location>
</feature>
<evidence type="ECO:0000313" key="8">
    <source>
        <dbReference type="RefSeq" id="XP_018022853.1"/>
    </source>
</evidence>
<evidence type="ECO:0000256" key="2">
    <source>
        <dbReference type="ARBA" id="ARBA00022692"/>
    </source>
</evidence>
<keyword evidence="4 5" id="KW-0472">Membrane</keyword>
<dbReference type="OMA" id="NPWFTYA"/>
<feature type="transmembrane region" description="Helical" evidence="5">
    <location>
        <begin position="216"/>
        <end position="236"/>
    </location>
</feature>
<feature type="compositionally biased region" description="Pro residues" evidence="6">
    <location>
        <begin position="1"/>
        <end position="25"/>
    </location>
</feature>
<dbReference type="AlphaFoldDB" id="A0A8B7P9W1"/>
<feature type="transmembrane region" description="Helical" evidence="5">
    <location>
        <begin position="242"/>
        <end position="264"/>
    </location>
</feature>
<comment type="subcellular location">
    <subcellularLocation>
        <location evidence="1">Membrane</location>
        <topology evidence="1">Multi-pass membrane protein</topology>
    </subcellularLocation>
</comment>
<name>A0A8B7P9W1_HYAAZ</name>
<sequence>MSQPAPGNPGYPQPGYPQPGYPQPGYPQQGYPQQIYPQQAYPQQAYPQPAYPQPAYPPQQPQQPPQMPQQETTLEVGEDSGLLFSDKSIRRAFIRKVYSILAVQLILTGAIIGLFYIDSFRQWNQENPGLVIASAVATIVLMIALICAPDMRRKSPINLIVLLLFTACEGMLLGSICACYDADAVLKAAIVTAILFFGLTAFAFQTKIDFTMMAGALCSLVMCLILFGFMCLIFQSNTMDNLYAALGAFVFSCFIVVDTQLMMGGKRKLAISPEEYIFAALNLYLDIINIFLYMLMLFGKK</sequence>
<dbReference type="KEGG" id="hazt:108678868"/>
<accession>A0A8B7P9W1</accession>
<feature type="compositionally biased region" description="Low complexity" evidence="6">
    <location>
        <begin position="26"/>
        <end position="48"/>
    </location>
</feature>
<comment type="similarity">
    <text evidence="5">Belongs to the BI1 family.</text>
</comment>
<protein>
    <submittedName>
        <fullName evidence="8">Protein lifeguard 1</fullName>
    </submittedName>
</protein>
<evidence type="ECO:0000256" key="5">
    <source>
        <dbReference type="RuleBase" id="RU004379"/>
    </source>
</evidence>
<evidence type="ECO:0000256" key="6">
    <source>
        <dbReference type="SAM" id="MobiDB-lite"/>
    </source>
</evidence>
<dbReference type="CDD" id="cd10428">
    <property type="entry name" value="LFG_like"/>
    <property type="match status" value="1"/>
</dbReference>
<dbReference type="InterPro" id="IPR006214">
    <property type="entry name" value="Bax_inhibitor_1-related"/>
</dbReference>
<evidence type="ECO:0000256" key="1">
    <source>
        <dbReference type="ARBA" id="ARBA00004141"/>
    </source>
</evidence>
<evidence type="ECO:0000313" key="7">
    <source>
        <dbReference type="Proteomes" id="UP000694843"/>
    </source>
</evidence>
<evidence type="ECO:0000256" key="4">
    <source>
        <dbReference type="ARBA" id="ARBA00023136"/>
    </source>
</evidence>
<dbReference type="Pfam" id="PF01027">
    <property type="entry name" value="Bax1-I"/>
    <property type="match status" value="1"/>
</dbReference>
<proteinExistence type="inferred from homology"/>
<dbReference type="OrthoDB" id="7933078at2759"/>
<keyword evidence="2 5" id="KW-0812">Transmembrane</keyword>
<feature type="transmembrane region" description="Helical" evidence="5">
    <location>
        <begin position="129"/>
        <end position="147"/>
    </location>
</feature>
<dbReference type="PANTHER" id="PTHR23291">
    <property type="entry name" value="BAX INHIBITOR-RELATED"/>
    <property type="match status" value="1"/>
</dbReference>